<organism evidence="3 4">
    <name type="scientific">Diatrype stigma</name>
    <dbReference type="NCBI Taxonomy" id="117547"/>
    <lineage>
        <taxon>Eukaryota</taxon>
        <taxon>Fungi</taxon>
        <taxon>Dikarya</taxon>
        <taxon>Ascomycota</taxon>
        <taxon>Pezizomycotina</taxon>
        <taxon>Sordariomycetes</taxon>
        <taxon>Xylariomycetidae</taxon>
        <taxon>Xylariales</taxon>
        <taxon>Diatrypaceae</taxon>
        <taxon>Diatrype</taxon>
    </lineage>
</organism>
<comment type="caution">
    <text evidence="3">The sequence shown here is derived from an EMBL/GenBank/DDBJ whole genome shotgun (WGS) entry which is preliminary data.</text>
</comment>
<protein>
    <recommendedName>
        <fullName evidence="2">DUF7907 domain-containing protein</fullName>
    </recommendedName>
</protein>
<sequence length="246" mass="26206">MLNMNALTTLGLVGLASAVPLSSRNIIPNYPKTVQSQGFQLIVNVTDPAHDLTPSVNGWAFDAIHVGAAMNDAVITDDVARGRVFYQNGTAEQIHYGGGSILSDAGTPPAPYGVQVASKDVAAAHNGEAGVTVNVGGGTPGVLLTRFPEPESYLRAPAIGTYAICPRNEPYYNKVYNVLRWTYDTFNNETALYESTVPDDCVAVTLLPQAADLPELPEGSISSHEFAVTSSVYEDVKSIDWTQYGP</sequence>
<dbReference type="InterPro" id="IPR057229">
    <property type="entry name" value="DUF7907"/>
</dbReference>
<reference evidence="3 4" key="1">
    <citation type="submission" date="2024-02" db="EMBL/GenBank/DDBJ databases">
        <title>De novo assembly and annotation of 12 fungi associated with fruit tree decline syndrome in Ontario, Canada.</title>
        <authorList>
            <person name="Sulman M."/>
            <person name="Ellouze W."/>
            <person name="Ilyukhin E."/>
        </authorList>
    </citation>
    <scope>NUCLEOTIDE SEQUENCE [LARGE SCALE GENOMIC DNA]</scope>
    <source>
        <strain evidence="3 4">M11/M66-122</strain>
    </source>
</reference>
<dbReference type="Pfam" id="PF25484">
    <property type="entry name" value="DUF7907"/>
    <property type="match status" value="1"/>
</dbReference>
<name>A0AAN9UJI4_9PEZI</name>
<feature type="chain" id="PRO_5043006789" description="DUF7907 domain-containing protein" evidence="1">
    <location>
        <begin position="19"/>
        <end position="246"/>
    </location>
</feature>
<dbReference type="AlphaFoldDB" id="A0AAN9UJI4"/>
<dbReference type="EMBL" id="JAKJXP020000078">
    <property type="protein sequence ID" value="KAK7749115.1"/>
    <property type="molecule type" value="Genomic_DNA"/>
</dbReference>
<keyword evidence="1" id="KW-0732">Signal</keyword>
<dbReference type="Proteomes" id="UP001320420">
    <property type="component" value="Unassembled WGS sequence"/>
</dbReference>
<feature type="signal peptide" evidence="1">
    <location>
        <begin position="1"/>
        <end position="18"/>
    </location>
</feature>
<evidence type="ECO:0000259" key="2">
    <source>
        <dbReference type="Pfam" id="PF25484"/>
    </source>
</evidence>
<feature type="domain" description="DUF7907" evidence="2">
    <location>
        <begin position="36"/>
        <end position="209"/>
    </location>
</feature>
<evidence type="ECO:0000313" key="3">
    <source>
        <dbReference type="EMBL" id="KAK7749115.1"/>
    </source>
</evidence>
<evidence type="ECO:0000256" key="1">
    <source>
        <dbReference type="SAM" id="SignalP"/>
    </source>
</evidence>
<keyword evidence="4" id="KW-1185">Reference proteome</keyword>
<accession>A0AAN9UJI4</accession>
<evidence type="ECO:0000313" key="4">
    <source>
        <dbReference type="Proteomes" id="UP001320420"/>
    </source>
</evidence>
<gene>
    <name evidence="3" type="ORF">SLS62_008402</name>
</gene>
<proteinExistence type="predicted"/>